<feature type="transmembrane region" description="Helical" evidence="1">
    <location>
        <begin position="168"/>
        <end position="201"/>
    </location>
</feature>
<dbReference type="Proteomes" id="UP000808337">
    <property type="component" value="Unassembled WGS sequence"/>
</dbReference>
<name>A0A9D7T0G0_9BACT</name>
<reference evidence="2 3" key="1">
    <citation type="submission" date="2020-10" db="EMBL/GenBank/DDBJ databases">
        <title>Connecting structure to function with the recovery of over 1000 high-quality activated sludge metagenome-assembled genomes encoding full-length rRNA genes using long-read sequencing.</title>
        <authorList>
            <person name="Singleton C.M."/>
            <person name="Petriglieri F."/>
            <person name="Kristensen J.M."/>
            <person name="Kirkegaard R.H."/>
            <person name="Michaelsen T.Y."/>
            <person name="Andersen M.H."/>
            <person name="Karst S.M."/>
            <person name="Dueholm M.S."/>
            <person name="Nielsen P.H."/>
            <person name="Albertsen M."/>
        </authorList>
    </citation>
    <scope>NUCLEOTIDE SEQUENCE [LARGE SCALE GENOMIC DNA]</scope>
    <source>
        <strain evidence="2">Ribe_18-Q3-R11-54_MAXAC.273</strain>
    </source>
</reference>
<accession>A0A9D7T0G0</accession>
<dbReference type="EMBL" id="JADKGY010000035">
    <property type="protein sequence ID" value="MBK9985372.1"/>
    <property type="molecule type" value="Genomic_DNA"/>
</dbReference>
<sequence length="206" mass="23099">MQAQFDGDTNKMTPAELLPKFYEKNNLGDDGGLSSPVVRIEVNKRFHFFMPNYDARRKAVLWHDIHHLATGYSAATFIGECEISAWEIASGCGKYWAAFIIDTSGVVLGCLINPRKIIQAYARGRRTSNLYHDTIPAETVMTMSIVDIQQALGLDKVSMESKASVKDLFNLGLFLIFGGLYSLVSIIQIPLLVLYNIWYAVKRKIS</sequence>
<keyword evidence="1" id="KW-1133">Transmembrane helix</keyword>
<proteinExistence type="predicted"/>
<keyword evidence="1" id="KW-0472">Membrane</keyword>
<evidence type="ECO:0000313" key="2">
    <source>
        <dbReference type="EMBL" id="MBK9985372.1"/>
    </source>
</evidence>
<organism evidence="2 3">
    <name type="scientific">Candidatus Opimibacter skivensis</name>
    <dbReference type="NCBI Taxonomy" id="2982028"/>
    <lineage>
        <taxon>Bacteria</taxon>
        <taxon>Pseudomonadati</taxon>
        <taxon>Bacteroidota</taxon>
        <taxon>Saprospiria</taxon>
        <taxon>Saprospirales</taxon>
        <taxon>Saprospiraceae</taxon>
        <taxon>Candidatus Opimibacter</taxon>
    </lineage>
</organism>
<keyword evidence="1" id="KW-0812">Transmembrane</keyword>
<protein>
    <submittedName>
        <fullName evidence="2">Uncharacterized protein</fullName>
    </submittedName>
</protein>
<gene>
    <name evidence="2" type="ORF">IPP15_24035</name>
</gene>
<evidence type="ECO:0000313" key="3">
    <source>
        <dbReference type="Proteomes" id="UP000808337"/>
    </source>
</evidence>
<comment type="caution">
    <text evidence="2">The sequence shown here is derived from an EMBL/GenBank/DDBJ whole genome shotgun (WGS) entry which is preliminary data.</text>
</comment>
<evidence type="ECO:0000256" key="1">
    <source>
        <dbReference type="SAM" id="Phobius"/>
    </source>
</evidence>
<dbReference type="AlphaFoldDB" id="A0A9D7T0G0"/>